<dbReference type="OrthoDB" id="9792152at2"/>
<reference evidence="5 6" key="1">
    <citation type="submission" date="2018-01" db="EMBL/GenBank/DDBJ databases">
        <title>Complete genome sequence of Flavivirga eckloniae ECD14 isolated from seaweed Ecklonia cava.</title>
        <authorList>
            <person name="Lee J.H."/>
            <person name="Baik K.S."/>
            <person name="Seong C.N."/>
        </authorList>
    </citation>
    <scope>NUCLEOTIDE SEQUENCE [LARGE SCALE GENOMIC DNA]</scope>
    <source>
        <strain evidence="5 6">ECD14</strain>
    </source>
</reference>
<evidence type="ECO:0000259" key="4">
    <source>
        <dbReference type="Pfam" id="PF20009"/>
    </source>
</evidence>
<proteinExistence type="predicted"/>
<feature type="domain" description="Secretion system C-terminal sorting" evidence="3">
    <location>
        <begin position="945"/>
        <end position="1020"/>
    </location>
</feature>
<dbReference type="SUPFAM" id="SSF55486">
    <property type="entry name" value="Metalloproteases ('zincins'), catalytic domain"/>
    <property type="match status" value="1"/>
</dbReference>
<feature type="signal peptide" evidence="2">
    <location>
        <begin position="1"/>
        <end position="22"/>
    </location>
</feature>
<feature type="domain" description="GEVED" evidence="4">
    <location>
        <begin position="851"/>
        <end position="928"/>
    </location>
</feature>
<evidence type="ECO:0000313" key="5">
    <source>
        <dbReference type="EMBL" id="AUP79725.1"/>
    </source>
</evidence>
<evidence type="ECO:0000313" key="6">
    <source>
        <dbReference type="Proteomes" id="UP000235826"/>
    </source>
</evidence>
<dbReference type="InterPro" id="IPR026444">
    <property type="entry name" value="Secre_tail"/>
</dbReference>
<keyword evidence="1 2" id="KW-0732">Signal</keyword>
<dbReference type="Pfam" id="PF13583">
    <property type="entry name" value="Reprolysin_4"/>
    <property type="match status" value="1"/>
</dbReference>
<dbReference type="Pfam" id="PF18962">
    <property type="entry name" value="Por_Secre_tail"/>
    <property type="match status" value="1"/>
</dbReference>
<protein>
    <submittedName>
        <fullName evidence="5">Uncharacterized protein</fullName>
    </submittedName>
</protein>
<gene>
    <name evidence="5" type="ORF">C1H87_13825</name>
</gene>
<feature type="chain" id="PRO_5014959995" evidence="2">
    <location>
        <begin position="23"/>
        <end position="1021"/>
    </location>
</feature>
<dbReference type="InterPro" id="IPR024079">
    <property type="entry name" value="MetalloPept_cat_dom_sf"/>
</dbReference>
<name>A0A2K9PRQ1_9FLAO</name>
<sequence length="1021" mass="110690">MKTKLHYVFSITMLLFAFSAVSQNSSWKKVEHFENSEKLSKFHLNKNEVHFFELDMSSFKKSTASTTLRSSKNKKETTTIVLPGINGKMQSFKIYEAPVFSPQLASKYPNIKSYVGVSTNNSQSRLRMSVSPQGIHTMISSTDKPTVFMQPLTKGSNKYVLYDKYGKDASINRLACKTLDEVNKSLNSKTEKTAKVNEGGANDQTLKKFRIAISTTSEYTAYHDDGNAGNGDAVADALAAINNTLSRVNEIFETDMAVTFELIDATQLIYTNATTDPYSDAGVGADVDNFNSPNGWSLQVQNTLTNVIGSAAYDIGHLFGATGGGGNAGCIGCVCQNPVNSSSHAKGSAYTSPSDAVPEGDSFDIDFVAHEIGHQMGANHTWAFDNSESGTGVNSEPGSGTTVMGYAGIEGANNVELSGDDYFHYHSIKQILDNLNSKSCQATEVISNNPPSANAGSNYNIPKGTAYVLRGTATDLDGGDNLTYCWEQIDSGVTNYQNFGPELTSGSTNRSLPPSSSPDRYIPKFSSVIAGNVTQTNPTLGSDWETVSTVARTLNWALTVRDRSPADATGGQTSYDTMQITVEDVTPFTVTNPISWVQGSTQTIQWEVGQTTNGTINCQNVNISLSTDSGLTFPISIASNTPNDGSFTYTVPSIPDTSSARLLIEAADNIFYDVSNFDFSISPNPEFFMVEETMEPLVCGETTAVFHFDYVQVNGFSENTTFSINGNPPGSSVVFSPANLSASGSVTMTISDLDGVLEANYPLVITGASTSVTKNKNITFPFFNGICSSAGNTQYNTSITQVQFNTFDNTSAKPSGYSNYKSISTDLNRDSSYDLTVNVNTDGSFTTATMAWIDWNQNCSFNDPGETYNLGNANNVTNGPTSASPFSITVPIDAVLGNTIMRISTKFDQSPSFCENGFDGEVEDYTLNVIATLDIENFGFENFVVYPNPNYGEFSIRLNSSTFREINVQVFDARGRYFYDKKFNHAGDFNEKISLPKAQAGMYFLNVSDGVRKSLKKIIIK</sequence>
<keyword evidence="6" id="KW-1185">Reference proteome</keyword>
<dbReference type="EMBL" id="CP025791">
    <property type="protein sequence ID" value="AUP79725.1"/>
    <property type="molecule type" value="Genomic_DNA"/>
</dbReference>
<dbReference type="NCBIfam" id="TIGR04183">
    <property type="entry name" value="Por_Secre_tail"/>
    <property type="match status" value="1"/>
</dbReference>
<dbReference type="RefSeq" id="WP_102756378.1">
    <property type="nucleotide sequence ID" value="NZ_CP025791.1"/>
</dbReference>
<dbReference type="Gene3D" id="3.40.390.10">
    <property type="entry name" value="Collagenase (Catalytic Domain)"/>
    <property type="match status" value="1"/>
</dbReference>
<dbReference type="GO" id="GO:0008237">
    <property type="term" value="F:metallopeptidase activity"/>
    <property type="evidence" value="ECO:0007669"/>
    <property type="project" value="InterPro"/>
</dbReference>
<dbReference type="KEGG" id="fek:C1H87_13825"/>
<dbReference type="InterPro" id="IPR045474">
    <property type="entry name" value="GEVED"/>
</dbReference>
<dbReference type="Pfam" id="PF20009">
    <property type="entry name" value="GEVED"/>
    <property type="match status" value="1"/>
</dbReference>
<evidence type="ECO:0000259" key="3">
    <source>
        <dbReference type="Pfam" id="PF18962"/>
    </source>
</evidence>
<dbReference type="Proteomes" id="UP000235826">
    <property type="component" value="Chromosome"/>
</dbReference>
<accession>A0A2K9PRQ1</accession>
<organism evidence="5 6">
    <name type="scientific">Flavivirga eckloniae</name>
    <dbReference type="NCBI Taxonomy" id="1803846"/>
    <lineage>
        <taxon>Bacteria</taxon>
        <taxon>Pseudomonadati</taxon>
        <taxon>Bacteroidota</taxon>
        <taxon>Flavobacteriia</taxon>
        <taxon>Flavobacteriales</taxon>
        <taxon>Flavobacteriaceae</taxon>
        <taxon>Flavivirga</taxon>
    </lineage>
</organism>
<dbReference type="AlphaFoldDB" id="A0A2K9PRQ1"/>
<evidence type="ECO:0000256" key="1">
    <source>
        <dbReference type="ARBA" id="ARBA00022729"/>
    </source>
</evidence>
<evidence type="ECO:0000256" key="2">
    <source>
        <dbReference type="SAM" id="SignalP"/>
    </source>
</evidence>